<dbReference type="InterPro" id="IPR001328">
    <property type="entry name" value="Pept_tRNA_hydro"/>
</dbReference>
<protein>
    <submittedName>
        <fullName evidence="4">Peptidyl-tRNA hydrolase</fullName>
    </submittedName>
</protein>
<comment type="caution">
    <text evidence="4">The sequence shown here is derived from an EMBL/GenBank/DDBJ whole genome shotgun (WGS) entry which is preliminary data.</text>
</comment>
<gene>
    <name evidence="4" type="ORF">RFI_14650</name>
</gene>
<evidence type="ECO:0000313" key="4">
    <source>
        <dbReference type="EMBL" id="ETO22547.1"/>
    </source>
</evidence>
<dbReference type="InterPro" id="IPR036416">
    <property type="entry name" value="Pept_tRNA_hydro_sf"/>
</dbReference>
<evidence type="ECO:0000256" key="3">
    <source>
        <dbReference type="ARBA" id="ARBA00022884"/>
    </source>
</evidence>
<dbReference type="EMBL" id="ASPP01010646">
    <property type="protein sequence ID" value="ETO22547.1"/>
    <property type="molecule type" value="Genomic_DNA"/>
</dbReference>
<dbReference type="Pfam" id="PF01195">
    <property type="entry name" value="Pept_tRNA_hydro"/>
    <property type="match status" value="1"/>
</dbReference>
<dbReference type="AlphaFoldDB" id="X6NB54"/>
<dbReference type="PANTHER" id="PTHR17224:SF1">
    <property type="entry name" value="PEPTIDYL-TRNA HYDROLASE"/>
    <property type="match status" value="1"/>
</dbReference>
<keyword evidence="1" id="KW-0820">tRNA-binding</keyword>
<dbReference type="PANTHER" id="PTHR17224">
    <property type="entry name" value="PEPTIDYL-TRNA HYDROLASE"/>
    <property type="match status" value="1"/>
</dbReference>
<evidence type="ECO:0000313" key="5">
    <source>
        <dbReference type="Proteomes" id="UP000023152"/>
    </source>
</evidence>
<keyword evidence="2 4" id="KW-0378">Hydrolase</keyword>
<reference evidence="4 5" key="1">
    <citation type="journal article" date="2013" name="Curr. Biol.">
        <title>The Genome of the Foraminiferan Reticulomyxa filosa.</title>
        <authorList>
            <person name="Glockner G."/>
            <person name="Hulsmann N."/>
            <person name="Schleicher M."/>
            <person name="Noegel A.A."/>
            <person name="Eichinger L."/>
            <person name="Gallinger C."/>
            <person name="Pawlowski J."/>
            <person name="Sierra R."/>
            <person name="Euteneuer U."/>
            <person name="Pillet L."/>
            <person name="Moustafa A."/>
            <person name="Platzer M."/>
            <person name="Groth M."/>
            <person name="Szafranski K."/>
            <person name="Schliwa M."/>
        </authorList>
    </citation>
    <scope>NUCLEOTIDE SEQUENCE [LARGE SCALE GENOMIC DNA]</scope>
</reference>
<dbReference type="Proteomes" id="UP000023152">
    <property type="component" value="Unassembled WGS sequence"/>
</dbReference>
<keyword evidence="3" id="KW-0694">RNA-binding</keyword>
<evidence type="ECO:0000256" key="2">
    <source>
        <dbReference type="ARBA" id="ARBA00022801"/>
    </source>
</evidence>
<organism evidence="4 5">
    <name type="scientific">Reticulomyxa filosa</name>
    <dbReference type="NCBI Taxonomy" id="46433"/>
    <lineage>
        <taxon>Eukaryota</taxon>
        <taxon>Sar</taxon>
        <taxon>Rhizaria</taxon>
        <taxon>Retaria</taxon>
        <taxon>Foraminifera</taxon>
        <taxon>Monothalamids</taxon>
        <taxon>Reticulomyxidae</taxon>
        <taxon>Reticulomyxa</taxon>
    </lineage>
</organism>
<dbReference type="OrthoDB" id="1711136at2759"/>
<dbReference type="GO" id="GO:0000049">
    <property type="term" value="F:tRNA binding"/>
    <property type="evidence" value="ECO:0007669"/>
    <property type="project" value="UniProtKB-KW"/>
</dbReference>
<dbReference type="Gene3D" id="3.40.50.1470">
    <property type="entry name" value="Peptidyl-tRNA hydrolase"/>
    <property type="match status" value="1"/>
</dbReference>
<name>X6NB54_RETFI</name>
<dbReference type="SUPFAM" id="SSF53178">
    <property type="entry name" value="Peptidyl-tRNA hydrolase-like"/>
    <property type="match status" value="1"/>
</dbReference>
<evidence type="ECO:0000256" key="1">
    <source>
        <dbReference type="ARBA" id="ARBA00022555"/>
    </source>
</evidence>
<dbReference type="GO" id="GO:0004045">
    <property type="term" value="F:peptidyl-tRNA hydrolase activity"/>
    <property type="evidence" value="ECO:0007669"/>
    <property type="project" value="InterPro"/>
</dbReference>
<accession>X6NB54</accession>
<keyword evidence="5" id="KW-1185">Reference proteome</keyword>
<sequence length="157" mass="18429">MTKAVFSWKTGISGRSSVRLWKPLERIPRVYVGVGNPTNEYKDCRHNIGRDFLDYFAKQLCLQWHNIAINEQENKKENHAHKNQLPNQNIGLECQVAYFREGSLLFVKSNRYMNMTGVVLSQLLNEMRRPIQDVVIIHDCLYTKFGTWRHQRGKGHL</sequence>
<proteinExistence type="predicted"/>